<evidence type="ECO:0000313" key="3">
    <source>
        <dbReference type="EMBL" id="RFU66560.1"/>
    </source>
</evidence>
<dbReference type="InterPro" id="IPR013830">
    <property type="entry name" value="SGNH_hydro"/>
</dbReference>
<sequence length="239" mass="27364">MKEFIMKKLSIVLIVFIIASVTWFSFQSKARNDDPVIMAFGDSLTYGYGDKKGEGYVDGLERALNEPGSIDKFRIWNYGITGQETEGVLKQLGDARIESKLDKADYFILFIGTNDLINSNGGNVKNVNDEQINAEKAGYLKNVKTILDKLGRENKRAPILVLGLYNPVPDNGQLEKHIDEWDREIKDIVKSEQQATFIPTNDLFKNKNKKIYFSDTLHPNEKGYQLITERIVERYQFVR</sequence>
<organism evidence="3 4">
    <name type="scientific">Peribacillus glennii</name>
    <dbReference type="NCBI Taxonomy" id="2303991"/>
    <lineage>
        <taxon>Bacteria</taxon>
        <taxon>Bacillati</taxon>
        <taxon>Bacillota</taxon>
        <taxon>Bacilli</taxon>
        <taxon>Bacillales</taxon>
        <taxon>Bacillaceae</taxon>
        <taxon>Peribacillus</taxon>
    </lineage>
</organism>
<accession>A0A372LJC0</accession>
<dbReference type="AlphaFoldDB" id="A0A372LJC0"/>
<dbReference type="InterPro" id="IPR051532">
    <property type="entry name" value="Ester_Hydrolysis_Enzymes"/>
</dbReference>
<dbReference type="PANTHER" id="PTHR30383">
    <property type="entry name" value="THIOESTERASE 1/PROTEASE 1/LYSOPHOSPHOLIPASE L1"/>
    <property type="match status" value="1"/>
</dbReference>
<protein>
    <recommendedName>
        <fullName evidence="2">SGNH hydrolase-type esterase domain-containing protein</fullName>
    </recommendedName>
</protein>
<reference evidence="3 4" key="1">
    <citation type="submission" date="2018-08" db="EMBL/GenBank/DDBJ databases">
        <title>Bacillus chawlae sp. nov., Bacillus glennii sp. nov., and Bacillus saganii sp. nov. Isolated from the Vehicle Assembly Building at Kennedy Space Center where the Viking Spacecraft were Assembled.</title>
        <authorList>
            <person name="Seuylemezian A."/>
            <person name="Vaishampayan P."/>
        </authorList>
    </citation>
    <scope>NUCLEOTIDE SEQUENCE [LARGE SCALE GENOMIC DNA]</scope>
    <source>
        <strain evidence="3 4">V44-8</strain>
    </source>
</reference>
<dbReference type="SUPFAM" id="SSF52266">
    <property type="entry name" value="SGNH hydrolase"/>
    <property type="match status" value="1"/>
</dbReference>
<keyword evidence="4" id="KW-1185">Reference proteome</keyword>
<keyword evidence="1" id="KW-0812">Transmembrane</keyword>
<feature type="domain" description="SGNH hydrolase-type esterase" evidence="2">
    <location>
        <begin position="39"/>
        <end position="226"/>
    </location>
</feature>
<keyword evidence="1" id="KW-0472">Membrane</keyword>
<dbReference type="EMBL" id="QVTD01000001">
    <property type="protein sequence ID" value="RFU66560.1"/>
    <property type="molecule type" value="Genomic_DNA"/>
</dbReference>
<evidence type="ECO:0000256" key="1">
    <source>
        <dbReference type="SAM" id="Phobius"/>
    </source>
</evidence>
<dbReference type="Gene3D" id="3.40.50.1110">
    <property type="entry name" value="SGNH hydrolase"/>
    <property type="match status" value="1"/>
</dbReference>
<dbReference type="Proteomes" id="UP000262939">
    <property type="component" value="Unassembled WGS sequence"/>
</dbReference>
<dbReference type="Pfam" id="PF13472">
    <property type="entry name" value="Lipase_GDSL_2"/>
    <property type="match status" value="1"/>
</dbReference>
<feature type="transmembrane region" description="Helical" evidence="1">
    <location>
        <begin position="9"/>
        <end position="26"/>
    </location>
</feature>
<comment type="caution">
    <text evidence="3">The sequence shown here is derived from an EMBL/GenBank/DDBJ whole genome shotgun (WGS) entry which is preliminary data.</text>
</comment>
<evidence type="ECO:0000259" key="2">
    <source>
        <dbReference type="Pfam" id="PF13472"/>
    </source>
</evidence>
<dbReference type="GO" id="GO:0004622">
    <property type="term" value="F:phosphatidylcholine lysophospholipase activity"/>
    <property type="evidence" value="ECO:0007669"/>
    <property type="project" value="TreeGrafter"/>
</dbReference>
<gene>
    <name evidence="3" type="ORF">D0466_00075</name>
</gene>
<dbReference type="InterPro" id="IPR036514">
    <property type="entry name" value="SGNH_hydro_sf"/>
</dbReference>
<evidence type="ECO:0000313" key="4">
    <source>
        <dbReference type="Proteomes" id="UP000262939"/>
    </source>
</evidence>
<dbReference type="PANTHER" id="PTHR30383:SF27">
    <property type="entry name" value="SPORE GERMINATION LIPASE LIPC"/>
    <property type="match status" value="1"/>
</dbReference>
<name>A0A372LJC0_9BACI</name>
<proteinExistence type="predicted"/>
<keyword evidence="1" id="KW-1133">Transmembrane helix</keyword>